<keyword evidence="4 8" id="KW-0566">Pantothenate biosynthesis</keyword>
<dbReference type="RefSeq" id="WP_373973393.1">
    <property type="nucleotide sequence ID" value="NZ_JBHDLJ010000019.1"/>
</dbReference>
<comment type="similarity">
    <text evidence="2 8">Belongs to the pantothenate synthetase family.</text>
</comment>
<dbReference type="Proteomes" id="UP001575652">
    <property type="component" value="Unassembled WGS sequence"/>
</dbReference>
<keyword evidence="5 8" id="KW-0547">Nucleotide-binding</keyword>
<organism evidence="9 10">
    <name type="scientific">Arthrobacter halodurans</name>
    <dbReference type="NCBI Taxonomy" id="516699"/>
    <lineage>
        <taxon>Bacteria</taxon>
        <taxon>Bacillati</taxon>
        <taxon>Actinomycetota</taxon>
        <taxon>Actinomycetes</taxon>
        <taxon>Micrococcales</taxon>
        <taxon>Micrococcaceae</taxon>
        <taxon>Arthrobacter</taxon>
    </lineage>
</organism>
<comment type="miscellaneous">
    <text evidence="8">The reaction proceeds by a bi uni uni bi ping pong mechanism.</text>
</comment>
<proteinExistence type="inferred from homology"/>
<keyword evidence="10" id="KW-1185">Reference proteome</keyword>
<keyword evidence="3 8" id="KW-0436">Ligase</keyword>
<keyword evidence="8" id="KW-0963">Cytoplasm</keyword>
<evidence type="ECO:0000256" key="3">
    <source>
        <dbReference type="ARBA" id="ARBA00022598"/>
    </source>
</evidence>
<feature type="binding site" evidence="8">
    <location>
        <position position="77"/>
    </location>
    <ligand>
        <name>(R)-pantoate</name>
        <dbReference type="ChEBI" id="CHEBI:15980"/>
    </ligand>
</feature>
<dbReference type="GO" id="GO:0004592">
    <property type="term" value="F:pantoate-beta-alanine ligase activity"/>
    <property type="evidence" value="ECO:0007669"/>
    <property type="project" value="UniProtKB-EC"/>
</dbReference>
<dbReference type="Gene3D" id="3.40.50.620">
    <property type="entry name" value="HUPs"/>
    <property type="match status" value="1"/>
</dbReference>
<evidence type="ECO:0000256" key="4">
    <source>
        <dbReference type="ARBA" id="ARBA00022655"/>
    </source>
</evidence>
<comment type="catalytic activity">
    <reaction evidence="7 8">
        <text>(R)-pantoate + beta-alanine + ATP = (R)-pantothenate + AMP + diphosphate + H(+)</text>
        <dbReference type="Rhea" id="RHEA:10912"/>
        <dbReference type="ChEBI" id="CHEBI:15378"/>
        <dbReference type="ChEBI" id="CHEBI:15980"/>
        <dbReference type="ChEBI" id="CHEBI:29032"/>
        <dbReference type="ChEBI" id="CHEBI:30616"/>
        <dbReference type="ChEBI" id="CHEBI:33019"/>
        <dbReference type="ChEBI" id="CHEBI:57966"/>
        <dbReference type="ChEBI" id="CHEBI:456215"/>
        <dbReference type="EC" id="6.3.2.1"/>
    </reaction>
</comment>
<evidence type="ECO:0000256" key="5">
    <source>
        <dbReference type="ARBA" id="ARBA00022741"/>
    </source>
</evidence>
<name>A0ABV4URC8_9MICC</name>
<evidence type="ECO:0000256" key="7">
    <source>
        <dbReference type="ARBA" id="ARBA00048258"/>
    </source>
</evidence>
<evidence type="ECO:0000256" key="1">
    <source>
        <dbReference type="ARBA" id="ARBA00004990"/>
    </source>
</evidence>
<accession>A0ABV4URC8</accession>
<evidence type="ECO:0000256" key="2">
    <source>
        <dbReference type="ARBA" id="ARBA00009256"/>
    </source>
</evidence>
<feature type="binding site" evidence="8">
    <location>
        <position position="77"/>
    </location>
    <ligand>
        <name>beta-alanine</name>
        <dbReference type="ChEBI" id="CHEBI:57966"/>
    </ligand>
</feature>
<dbReference type="SUPFAM" id="SSF52374">
    <property type="entry name" value="Nucleotidylyl transferase"/>
    <property type="match status" value="1"/>
</dbReference>
<dbReference type="InterPro" id="IPR014729">
    <property type="entry name" value="Rossmann-like_a/b/a_fold"/>
</dbReference>
<sequence length="310" mass="33298">MTIPVPTPSPRVVRTVAELKAATRALLEAVPGDPNRMRRLALVPTMGALHAGHGTLVRSARAESDVVVVSLFVNRLQFNDPSDFERYPRTPDDDVALLAGAGADLVFAPEESEVYPDGRPLVTVSSGRLGEKFEGASRPGHFDGMLAVVAKLLHYGAPPAETGVPVRYRAYFGQKDAQQLAIIRRMVSDLAYPVGIAAVPVVRSPRGLALSSRNRFLGTEEAEAALVLSRALFLLKERADAHEPLRVEDAEALIASQPLVRLDYLEVVDPGTLEPLAFNCRETPFTGQALALVAAQVGSVRLIDNMPLGG</sequence>
<feature type="active site" description="Proton donor" evidence="8">
    <location>
        <position position="53"/>
    </location>
</feature>
<comment type="caution">
    <text evidence="9">The sequence shown here is derived from an EMBL/GenBank/DDBJ whole genome shotgun (WGS) entry which is preliminary data.</text>
</comment>
<comment type="subcellular location">
    <subcellularLocation>
        <location evidence="8">Cytoplasm</location>
    </subcellularLocation>
</comment>
<dbReference type="HAMAP" id="MF_00158">
    <property type="entry name" value="PanC"/>
    <property type="match status" value="1"/>
</dbReference>
<dbReference type="NCBIfam" id="TIGR00018">
    <property type="entry name" value="panC"/>
    <property type="match status" value="1"/>
</dbReference>
<feature type="binding site" evidence="8">
    <location>
        <position position="179"/>
    </location>
    <ligand>
        <name>(R)-pantoate</name>
        <dbReference type="ChEBI" id="CHEBI:15980"/>
    </ligand>
</feature>
<dbReference type="CDD" id="cd00560">
    <property type="entry name" value="PanC"/>
    <property type="match status" value="1"/>
</dbReference>
<comment type="pathway">
    <text evidence="1 8">Cofactor biosynthesis; (R)-pantothenate biosynthesis; (R)-pantothenate from (R)-pantoate and beta-alanine: step 1/1.</text>
</comment>
<evidence type="ECO:0000256" key="6">
    <source>
        <dbReference type="ARBA" id="ARBA00022840"/>
    </source>
</evidence>
<feature type="binding site" evidence="8">
    <location>
        <begin position="46"/>
        <end position="53"/>
    </location>
    <ligand>
        <name>ATP</name>
        <dbReference type="ChEBI" id="CHEBI:30616"/>
    </ligand>
</feature>
<dbReference type="EMBL" id="JBHDLJ010000019">
    <property type="protein sequence ID" value="MFB0836219.1"/>
    <property type="molecule type" value="Genomic_DNA"/>
</dbReference>
<feature type="binding site" evidence="8">
    <location>
        <begin position="210"/>
        <end position="213"/>
    </location>
    <ligand>
        <name>ATP</name>
        <dbReference type="ChEBI" id="CHEBI:30616"/>
    </ligand>
</feature>
<dbReference type="InterPro" id="IPR042176">
    <property type="entry name" value="Pantoate_ligase_C"/>
</dbReference>
<dbReference type="EC" id="6.3.2.1" evidence="8"/>
<comment type="function">
    <text evidence="8">Catalyzes the condensation of pantoate with beta-alanine in an ATP-dependent reaction via a pantoyl-adenylate intermediate.</text>
</comment>
<dbReference type="InterPro" id="IPR003721">
    <property type="entry name" value="Pantoate_ligase"/>
</dbReference>
<keyword evidence="6 8" id="KW-0067">ATP-binding</keyword>
<gene>
    <name evidence="8 9" type="primary">panC</name>
    <name evidence="9" type="ORF">ACETWP_16640</name>
</gene>
<dbReference type="PANTHER" id="PTHR21299:SF1">
    <property type="entry name" value="PANTOATE--BETA-ALANINE LIGASE"/>
    <property type="match status" value="1"/>
</dbReference>
<feature type="binding site" evidence="8">
    <location>
        <begin position="173"/>
        <end position="176"/>
    </location>
    <ligand>
        <name>ATP</name>
        <dbReference type="ChEBI" id="CHEBI:30616"/>
    </ligand>
</feature>
<dbReference type="Pfam" id="PF02569">
    <property type="entry name" value="Pantoate_ligase"/>
    <property type="match status" value="1"/>
</dbReference>
<protein>
    <recommendedName>
        <fullName evidence="8">Pantothenate synthetase</fullName>
        <shortName evidence="8">PS</shortName>
        <ecNumber evidence="8">6.3.2.1</ecNumber>
    </recommendedName>
    <alternativeName>
        <fullName evidence="8">Pantoate--beta-alanine ligase</fullName>
    </alternativeName>
    <alternativeName>
        <fullName evidence="8">Pantoate-activating enzyme</fullName>
    </alternativeName>
</protein>
<dbReference type="PANTHER" id="PTHR21299">
    <property type="entry name" value="CYTIDYLATE KINASE/PANTOATE-BETA-ALANINE LIGASE"/>
    <property type="match status" value="1"/>
</dbReference>
<evidence type="ECO:0000313" key="9">
    <source>
        <dbReference type="EMBL" id="MFB0836219.1"/>
    </source>
</evidence>
<dbReference type="Gene3D" id="3.30.1300.10">
    <property type="entry name" value="Pantoate-beta-alanine ligase, C-terminal domain"/>
    <property type="match status" value="1"/>
</dbReference>
<evidence type="ECO:0000256" key="8">
    <source>
        <dbReference type="HAMAP-Rule" id="MF_00158"/>
    </source>
</evidence>
<reference evidence="9 10" key="1">
    <citation type="submission" date="2024-09" db="EMBL/GenBank/DDBJ databases">
        <authorList>
            <person name="Salinas-Garcia M.A."/>
            <person name="Prieme A."/>
        </authorList>
    </citation>
    <scope>NUCLEOTIDE SEQUENCE [LARGE SCALE GENOMIC DNA]</scope>
    <source>
        <strain evidence="9 10">DSM 21081</strain>
    </source>
</reference>
<evidence type="ECO:0000313" key="10">
    <source>
        <dbReference type="Proteomes" id="UP001575652"/>
    </source>
</evidence>
<feature type="binding site" evidence="8">
    <location>
        <position position="202"/>
    </location>
    <ligand>
        <name>ATP</name>
        <dbReference type="ChEBI" id="CHEBI:30616"/>
    </ligand>
</feature>
<comment type="subunit">
    <text evidence="8">Homodimer.</text>
</comment>